<evidence type="ECO:0000313" key="1">
    <source>
        <dbReference type="EMBL" id="TWU44131.1"/>
    </source>
</evidence>
<name>A0A5C6E8U6_9BACT</name>
<comment type="caution">
    <text evidence="1">The sequence shown here is derived from an EMBL/GenBank/DDBJ whole genome shotgun (WGS) entry which is preliminary data.</text>
</comment>
<protein>
    <submittedName>
        <fullName evidence="1">Uncharacterized protein</fullName>
    </submittedName>
</protein>
<accession>A0A5C6E8U6</accession>
<proteinExistence type="predicted"/>
<dbReference type="RefSeq" id="WP_146599148.1">
    <property type="nucleotide sequence ID" value="NZ_SJPY01000002.1"/>
</dbReference>
<dbReference type="OrthoDB" id="261491at2"/>
<sequence>MNDTEIYSVITGDIVKSTLLDTGDFESVRECLHDWVDVAKKWKRGVVKGNVEFFRGDAWQLLLSDASMALRVGVLLRAGLIAQGMADTRLSIGIGRVDSISTKRVSLSTGEAFVLSGHALDEMNQYSNLTIKSPGSTGLLSDWLPVVGQLCDVVVSGWTARQASIITLALNPKDFTHEEMASKVEPEITKQAVTKALDGANWNALRNAIRMFEKTDWKTAIGSRAGKK</sequence>
<keyword evidence="2" id="KW-1185">Reference proteome</keyword>
<dbReference type="Proteomes" id="UP000315471">
    <property type="component" value="Unassembled WGS sequence"/>
</dbReference>
<evidence type="ECO:0000313" key="2">
    <source>
        <dbReference type="Proteomes" id="UP000315471"/>
    </source>
</evidence>
<reference evidence="1 2" key="1">
    <citation type="submission" date="2019-02" db="EMBL/GenBank/DDBJ databases">
        <title>Deep-cultivation of Planctomycetes and their phenomic and genomic characterization uncovers novel biology.</title>
        <authorList>
            <person name="Wiegand S."/>
            <person name="Jogler M."/>
            <person name="Boedeker C."/>
            <person name="Pinto D."/>
            <person name="Vollmers J."/>
            <person name="Rivas-Marin E."/>
            <person name="Kohn T."/>
            <person name="Peeters S.H."/>
            <person name="Heuer A."/>
            <person name="Rast P."/>
            <person name="Oberbeckmann S."/>
            <person name="Bunk B."/>
            <person name="Jeske O."/>
            <person name="Meyerdierks A."/>
            <person name="Storesund J.E."/>
            <person name="Kallscheuer N."/>
            <person name="Luecker S."/>
            <person name="Lage O.M."/>
            <person name="Pohl T."/>
            <person name="Merkel B.J."/>
            <person name="Hornburger P."/>
            <person name="Mueller R.-W."/>
            <person name="Bruemmer F."/>
            <person name="Labrenz M."/>
            <person name="Spormann A.M."/>
            <person name="Op Den Camp H."/>
            <person name="Overmann J."/>
            <person name="Amann R."/>
            <person name="Jetten M.S.M."/>
            <person name="Mascher T."/>
            <person name="Medema M.H."/>
            <person name="Devos D.P."/>
            <person name="Kaster A.-K."/>
            <person name="Ovreas L."/>
            <person name="Rohde M."/>
            <person name="Galperin M.Y."/>
            <person name="Jogler C."/>
        </authorList>
    </citation>
    <scope>NUCLEOTIDE SEQUENCE [LARGE SCALE GENOMIC DNA]</scope>
    <source>
        <strain evidence="1 2">Q31b</strain>
    </source>
</reference>
<dbReference type="EMBL" id="SJPY01000002">
    <property type="protein sequence ID" value="TWU44131.1"/>
    <property type="molecule type" value="Genomic_DNA"/>
</dbReference>
<dbReference type="AlphaFoldDB" id="A0A5C6E8U6"/>
<gene>
    <name evidence="1" type="ORF">Q31b_16670</name>
</gene>
<organism evidence="1 2">
    <name type="scientific">Novipirellula aureliae</name>
    <dbReference type="NCBI Taxonomy" id="2527966"/>
    <lineage>
        <taxon>Bacteria</taxon>
        <taxon>Pseudomonadati</taxon>
        <taxon>Planctomycetota</taxon>
        <taxon>Planctomycetia</taxon>
        <taxon>Pirellulales</taxon>
        <taxon>Pirellulaceae</taxon>
        <taxon>Novipirellula</taxon>
    </lineage>
</organism>